<dbReference type="Pfam" id="PF00441">
    <property type="entry name" value="Acyl-CoA_dh_1"/>
    <property type="match status" value="1"/>
</dbReference>
<evidence type="ECO:0000259" key="7">
    <source>
        <dbReference type="Pfam" id="PF00441"/>
    </source>
</evidence>
<sequence>MDFDLTEEQRLLQDSVGRLLADRYKFEQRKAYMKTPEGWSREMWTAYAELGLLALPFAEAEGGHGGGAEETMIVAEQMGRALTLEPWLPTVVLGGGFLRHGASAEQRRALVPRIAAGEMLLAFAHTEAQSRYDLHDVATAAKRDGAGWVLDGRKTVVLHGDSAHRLVVTARTGGGQRDRKGIGVFLVDAAAPGVSRRGFTAVDGHRAAEVTLEGVRVGPEAVLGDPEDGLPLVDRVVDEAIAALAAEAVGAMEAVHALTVEYLKTRRQFGRPIGSFQALQHRAAEMMVALEEARSMAMLGAMMAEEEDAVERRRQMRAVKLQVGRSAKYVGQQAIQLHGGIAMTMEYAAGHYFKRLTAIDMTFGDAEHHLDALAGAGGLISAAAA</sequence>
<proteinExistence type="inferred from homology"/>
<dbReference type="Gene3D" id="1.20.140.10">
    <property type="entry name" value="Butyryl-CoA Dehydrogenase, subunit A, domain 3"/>
    <property type="match status" value="1"/>
</dbReference>
<dbReference type="Pfam" id="PF02771">
    <property type="entry name" value="Acyl-CoA_dh_N"/>
    <property type="match status" value="1"/>
</dbReference>
<evidence type="ECO:0000256" key="1">
    <source>
        <dbReference type="ARBA" id="ARBA00001974"/>
    </source>
</evidence>
<evidence type="ECO:0000256" key="3">
    <source>
        <dbReference type="ARBA" id="ARBA00022630"/>
    </source>
</evidence>
<evidence type="ECO:0000256" key="5">
    <source>
        <dbReference type="ARBA" id="ARBA00023002"/>
    </source>
</evidence>
<dbReference type="CDD" id="cd00567">
    <property type="entry name" value="ACAD"/>
    <property type="match status" value="1"/>
</dbReference>
<dbReference type="InterPro" id="IPR013786">
    <property type="entry name" value="AcylCoA_DH/ox_N"/>
</dbReference>
<evidence type="ECO:0000256" key="4">
    <source>
        <dbReference type="ARBA" id="ARBA00022827"/>
    </source>
</evidence>
<evidence type="ECO:0000256" key="2">
    <source>
        <dbReference type="ARBA" id="ARBA00009347"/>
    </source>
</evidence>
<dbReference type="InterPro" id="IPR046373">
    <property type="entry name" value="Acyl-CoA_Oxase/DH_mid-dom_sf"/>
</dbReference>
<dbReference type="GO" id="GO:0003995">
    <property type="term" value="F:acyl-CoA dehydrogenase activity"/>
    <property type="evidence" value="ECO:0007669"/>
    <property type="project" value="TreeGrafter"/>
</dbReference>
<dbReference type="Gene3D" id="2.40.110.10">
    <property type="entry name" value="Butyryl-CoA Dehydrogenase, subunit A, domain 2"/>
    <property type="match status" value="1"/>
</dbReference>
<comment type="cofactor">
    <cofactor evidence="1 6">
        <name>FAD</name>
        <dbReference type="ChEBI" id="CHEBI:57692"/>
    </cofactor>
</comment>
<dbReference type="Proteomes" id="UP000597507">
    <property type="component" value="Unassembled WGS sequence"/>
</dbReference>
<keyword evidence="3 6" id="KW-0285">Flavoprotein</keyword>
<gene>
    <name evidence="10" type="ORF">GCM10010964_25740</name>
</gene>
<dbReference type="InterPro" id="IPR009100">
    <property type="entry name" value="AcylCoA_DH/oxidase_NM_dom_sf"/>
</dbReference>
<evidence type="ECO:0000256" key="6">
    <source>
        <dbReference type="RuleBase" id="RU362125"/>
    </source>
</evidence>
<dbReference type="PANTHER" id="PTHR43884:SF20">
    <property type="entry name" value="ACYL-COA DEHYDROGENASE FADE28"/>
    <property type="match status" value="1"/>
</dbReference>
<organism evidence="10 11">
    <name type="scientific">Caldovatus sediminis</name>
    <dbReference type="NCBI Taxonomy" id="2041189"/>
    <lineage>
        <taxon>Bacteria</taxon>
        <taxon>Pseudomonadati</taxon>
        <taxon>Pseudomonadota</taxon>
        <taxon>Alphaproteobacteria</taxon>
        <taxon>Acetobacterales</taxon>
        <taxon>Roseomonadaceae</taxon>
        <taxon>Caldovatus</taxon>
    </lineage>
</organism>
<feature type="domain" description="Acyl-CoA dehydrogenase/oxidase C-terminal" evidence="7">
    <location>
        <begin position="229"/>
        <end position="374"/>
    </location>
</feature>
<keyword evidence="11" id="KW-1185">Reference proteome</keyword>
<keyword evidence="5 6" id="KW-0560">Oxidoreductase</keyword>
<dbReference type="GO" id="GO:0050660">
    <property type="term" value="F:flavin adenine dinucleotide binding"/>
    <property type="evidence" value="ECO:0007669"/>
    <property type="project" value="InterPro"/>
</dbReference>
<evidence type="ECO:0000259" key="8">
    <source>
        <dbReference type="Pfam" id="PF02770"/>
    </source>
</evidence>
<evidence type="ECO:0000313" key="11">
    <source>
        <dbReference type="Proteomes" id="UP000597507"/>
    </source>
</evidence>
<dbReference type="PANTHER" id="PTHR43884">
    <property type="entry name" value="ACYL-COA DEHYDROGENASE"/>
    <property type="match status" value="1"/>
</dbReference>
<dbReference type="InterPro" id="IPR009075">
    <property type="entry name" value="AcylCo_DH/oxidase_C"/>
</dbReference>
<dbReference type="InterPro" id="IPR037069">
    <property type="entry name" value="AcylCoA_DH/ox_N_sf"/>
</dbReference>
<comment type="caution">
    <text evidence="10">The sequence shown here is derived from an EMBL/GenBank/DDBJ whole genome shotgun (WGS) entry which is preliminary data.</text>
</comment>
<evidence type="ECO:0000259" key="9">
    <source>
        <dbReference type="Pfam" id="PF02771"/>
    </source>
</evidence>
<feature type="domain" description="Acyl-CoA dehydrogenase/oxidase N-terminal" evidence="9">
    <location>
        <begin position="6"/>
        <end position="118"/>
    </location>
</feature>
<dbReference type="SUPFAM" id="SSF56645">
    <property type="entry name" value="Acyl-CoA dehydrogenase NM domain-like"/>
    <property type="match status" value="1"/>
</dbReference>
<comment type="similarity">
    <text evidence="2 6">Belongs to the acyl-CoA dehydrogenase family.</text>
</comment>
<dbReference type="InterPro" id="IPR036250">
    <property type="entry name" value="AcylCo_DH-like_C"/>
</dbReference>
<dbReference type="InterPro" id="IPR006091">
    <property type="entry name" value="Acyl-CoA_Oxase/DH_mid-dom"/>
</dbReference>
<protein>
    <submittedName>
        <fullName evidence="10">Pimeloyl-CoA dehydrogenase small subunit</fullName>
    </submittedName>
</protein>
<dbReference type="EMBL" id="BMKS01000007">
    <property type="protein sequence ID" value="GGG36738.1"/>
    <property type="molecule type" value="Genomic_DNA"/>
</dbReference>
<dbReference type="Gene3D" id="1.10.540.10">
    <property type="entry name" value="Acyl-CoA dehydrogenase/oxidase, N-terminal domain"/>
    <property type="match status" value="1"/>
</dbReference>
<dbReference type="Pfam" id="PF02770">
    <property type="entry name" value="Acyl-CoA_dh_M"/>
    <property type="match status" value="1"/>
</dbReference>
<dbReference type="SUPFAM" id="SSF47203">
    <property type="entry name" value="Acyl-CoA dehydrogenase C-terminal domain-like"/>
    <property type="match status" value="1"/>
</dbReference>
<evidence type="ECO:0000313" key="10">
    <source>
        <dbReference type="EMBL" id="GGG36738.1"/>
    </source>
</evidence>
<keyword evidence="4 6" id="KW-0274">FAD</keyword>
<reference evidence="10 11" key="1">
    <citation type="journal article" date="2014" name="Int. J. Syst. Evol. Microbiol.">
        <title>Complete genome sequence of Corynebacterium casei LMG S-19264T (=DSM 44701T), isolated from a smear-ripened cheese.</title>
        <authorList>
            <consortium name="US DOE Joint Genome Institute (JGI-PGF)"/>
            <person name="Walter F."/>
            <person name="Albersmeier A."/>
            <person name="Kalinowski J."/>
            <person name="Ruckert C."/>
        </authorList>
    </citation>
    <scope>NUCLEOTIDE SEQUENCE [LARGE SCALE GENOMIC DNA]</scope>
    <source>
        <strain evidence="10 11">CGMCC 1.16330</strain>
    </source>
</reference>
<dbReference type="AlphaFoldDB" id="A0A8J2ZCE2"/>
<accession>A0A8J2ZCE2</accession>
<feature type="domain" description="Acyl-CoA oxidase/dehydrogenase middle" evidence="8">
    <location>
        <begin position="122"/>
        <end position="213"/>
    </location>
</feature>
<name>A0A8J2ZCE2_9PROT</name>
<dbReference type="RefSeq" id="WP_188900820.1">
    <property type="nucleotide sequence ID" value="NZ_BMKS01000007.1"/>
</dbReference>